<dbReference type="AlphaFoldDB" id="H8L288"/>
<dbReference type="PANTHER" id="PTHR43867:SF5">
    <property type="entry name" value="GLUCANS BIOSYNTHESIS GLUCOSYLTRANSFERASE H"/>
    <property type="match status" value="1"/>
</dbReference>
<comment type="function">
    <text evidence="12">Involved in the biosynthesis of osmoregulated periplasmic glucans (OPGs).</text>
</comment>
<evidence type="ECO:0000256" key="12">
    <source>
        <dbReference type="HAMAP-Rule" id="MF_01072"/>
    </source>
</evidence>
<keyword evidence="9 12" id="KW-0812">Transmembrane</keyword>
<dbReference type="OrthoDB" id="9775281at2"/>
<dbReference type="NCBIfam" id="NF003962">
    <property type="entry name" value="PRK05454.2-5"/>
    <property type="match status" value="1"/>
</dbReference>
<feature type="transmembrane region" description="Helical" evidence="12">
    <location>
        <begin position="528"/>
        <end position="551"/>
    </location>
</feature>
<proteinExistence type="inferred from homology"/>
<dbReference type="InterPro" id="IPR029044">
    <property type="entry name" value="Nucleotide-diphossugar_trans"/>
</dbReference>
<sequence length="841" mass="93433">MTDHIRLSSPCEQYLQQLNLADAACDRLRAQVLSHSPTADAAAQLAELHRRLAALDPAPPILAQAGDPAAVSQPWRLHQAPAGEAPLPADVAVDGVLPLAPPIQRSAMVPEPWVTSPFKRGWLGLKSLWSKREQARKRDEKDPVPPDPRGGNWRRAGAIRRLALLLMTVAQTAVATMYMAQTMPYQGRHWLEMVTLVFFVLLFAWISVGFWTALMGFWQLLIGRDRYSISAHQGLMEGPIDVEARTALVMPIANEDVRRVFAGLRATYESVERSGHLDRFDFFVLSDSGDPDIATAELSAWRNLVSTVKGAGRIFYRRRRRRVKRKSGNIDDFCRRWGAKYKYMVVLDADSVMSGECLGTLVRMMEANPGAGIIQSAPRASGRDTFYARVQQFATRVYGPLFTAGLHFWQLGESHYWGHNAIIRLAPFIRHCALAPLPGKGALSGDILSHDFVEAALMRRAGWGVWIAYDLPGSYEELPPNLLDELKRDRRWCQGNLMNFKLFFVKGMHPVHRAVFLTGVMSYMSAPLWFTFLLLSTALLAVHTLIVPTYFTQPHQLMPIWPQWHPGRAVALFSTTAALLFAPKVLAVLRLWIKGSKNYGGAARLGLSMLIEMLFSMLLAPVRMLFHTKFVNAALMGWSIVWKSPPRDDSQTHWGEAFRRHGLQSLLGVLWAILIYKLNPDFLGWMLPIVVSLALSVPVSVYSSRVSFGRGCKRAGLFLIPEEIHTPAELGDTFRYNREAPADTGFADAVADPLVNAIACGAARARHLDTPIQIAARQRRFEAALAKGPALAEAQRLQLLSDPHALSQLHGAVWAEQQATAWDPGLASAEPASAAMAPREG</sequence>
<feature type="domain" description="Glycosyltransferase 2-like" evidence="14">
    <location>
        <begin position="249"/>
        <end position="428"/>
    </location>
</feature>
<feature type="region of interest" description="Disordered" evidence="13">
    <location>
        <begin position="133"/>
        <end position="153"/>
    </location>
</feature>
<evidence type="ECO:0000256" key="13">
    <source>
        <dbReference type="SAM" id="MobiDB-lite"/>
    </source>
</evidence>
<comment type="pathway">
    <text evidence="2 12">Glycan metabolism; osmoregulated periplasmic glucan (OPG) biosynthesis.</text>
</comment>
<feature type="compositionally biased region" description="Basic and acidic residues" evidence="13">
    <location>
        <begin position="133"/>
        <end position="144"/>
    </location>
</feature>
<evidence type="ECO:0000256" key="8">
    <source>
        <dbReference type="ARBA" id="ARBA00022679"/>
    </source>
</evidence>
<keyword evidence="16" id="KW-1185">Reference proteome</keyword>
<feature type="transmembrane region" description="Helical" evidence="12">
    <location>
        <begin position="162"/>
        <end position="181"/>
    </location>
</feature>
<evidence type="ECO:0000256" key="3">
    <source>
        <dbReference type="ARBA" id="ARBA00009337"/>
    </source>
</evidence>
<evidence type="ECO:0000256" key="11">
    <source>
        <dbReference type="ARBA" id="ARBA00023136"/>
    </source>
</evidence>
<organism evidence="15 16">
    <name type="scientific">Frateuria aurantia (strain ATCC 33424 / DSM 6220 / KCTC 2777 / LMG 1558 / NBRC 3245 / NCIMB 13370)</name>
    <name type="common">Acetobacter aurantius</name>
    <dbReference type="NCBI Taxonomy" id="767434"/>
    <lineage>
        <taxon>Bacteria</taxon>
        <taxon>Pseudomonadati</taxon>
        <taxon>Pseudomonadota</taxon>
        <taxon>Gammaproteobacteria</taxon>
        <taxon>Lysobacterales</taxon>
        <taxon>Rhodanobacteraceae</taxon>
        <taxon>Frateuria</taxon>
    </lineage>
</organism>
<dbReference type="STRING" id="767434.Fraau_3274"/>
<dbReference type="GO" id="GO:0009250">
    <property type="term" value="P:glucan biosynthetic process"/>
    <property type="evidence" value="ECO:0007669"/>
    <property type="project" value="UniProtKB-UniRule"/>
</dbReference>
<dbReference type="NCBIfam" id="NF003955">
    <property type="entry name" value="PRK05454.1-1"/>
    <property type="match status" value="1"/>
</dbReference>
<protein>
    <recommendedName>
        <fullName evidence="4 12">Glucans biosynthesis glucosyltransferase H</fullName>
        <ecNumber evidence="12">2.4.1.-</ecNumber>
    </recommendedName>
</protein>
<dbReference type="eggNOG" id="COG2943">
    <property type="taxonomic scope" value="Bacteria"/>
</dbReference>
<keyword evidence="11 12" id="KW-0472">Membrane</keyword>
<keyword evidence="6 12" id="KW-0997">Cell inner membrane</keyword>
<evidence type="ECO:0000256" key="2">
    <source>
        <dbReference type="ARBA" id="ARBA00005001"/>
    </source>
</evidence>
<dbReference type="EMBL" id="CP003350">
    <property type="protein sequence ID" value="AFC87597.1"/>
    <property type="molecule type" value="Genomic_DNA"/>
</dbReference>
<comment type="similarity">
    <text evidence="3 12">Belongs to the glycosyltransferase 2 family. OpgH subfamily.</text>
</comment>
<evidence type="ECO:0000259" key="14">
    <source>
        <dbReference type="Pfam" id="PF00535"/>
    </source>
</evidence>
<name>H8L288_FRAAD</name>
<keyword evidence="8 12" id="KW-0808">Transferase</keyword>
<feature type="transmembrane region" description="Helical" evidence="12">
    <location>
        <begin position="605"/>
        <end position="626"/>
    </location>
</feature>
<dbReference type="SUPFAM" id="SSF53448">
    <property type="entry name" value="Nucleotide-diphospho-sugar transferases"/>
    <property type="match status" value="1"/>
</dbReference>
<dbReference type="HOGENOM" id="CLU_015730_0_0_6"/>
<dbReference type="Gene3D" id="3.90.550.10">
    <property type="entry name" value="Spore Coat Polysaccharide Biosynthesis Protein SpsA, Chain A"/>
    <property type="match status" value="1"/>
</dbReference>
<evidence type="ECO:0000256" key="6">
    <source>
        <dbReference type="ARBA" id="ARBA00022519"/>
    </source>
</evidence>
<dbReference type="InterPro" id="IPR023725">
    <property type="entry name" value="Glucans_biosynth_gluTrFase_H"/>
</dbReference>
<dbReference type="InterPro" id="IPR050321">
    <property type="entry name" value="Glycosyltr_2/OpgH_subfam"/>
</dbReference>
<comment type="subcellular location">
    <subcellularLocation>
        <location evidence="1 12">Cell inner membrane</location>
        <topology evidence="1 12">Multi-pass membrane protein</topology>
    </subcellularLocation>
</comment>
<dbReference type="Proteomes" id="UP000005234">
    <property type="component" value="Chromosome"/>
</dbReference>
<keyword evidence="7 12" id="KW-0328">Glycosyltransferase</keyword>
<dbReference type="KEGG" id="fau:Fraau_3274"/>
<dbReference type="InterPro" id="IPR001173">
    <property type="entry name" value="Glyco_trans_2-like"/>
</dbReference>
<dbReference type="FunFam" id="3.90.550.10:FF:000047">
    <property type="entry name" value="Glucans biosynthesis glucosyltransferase H"/>
    <property type="match status" value="1"/>
</dbReference>
<gene>
    <name evidence="12" type="primary">opgH</name>
    <name evidence="15" type="ordered locus">Fraau_3274</name>
</gene>
<evidence type="ECO:0000313" key="16">
    <source>
        <dbReference type="Proteomes" id="UP000005234"/>
    </source>
</evidence>
<dbReference type="NCBIfam" id="NF003958">
    <property type="entry name" value="PRK05454.2-1"/>
    <property type="match status" value="1"/>
</dbReference>
<dbReference type="PANTHER" id="PTHR43867">
    <property type="entry name" value="CELLULOSE SYNTHASE CATALYTIC SUBUNIT A [UDP-FORMING]"/>
    <property type="match status" value="1"/>
</dbReference>
<dbReference type="GO" id="GO:0005886">
    <property type="term" value="C:plasma membrane"/>
    <property type="evidence" value="ECO:0007669"/>
    <property type="project" value="UniProtKB-SubCell"/>
</dbReference>
<keyword evidence="10 12" id="KW-1133">Transmembrane helix</keyword>
<evidence type="ECO:0000256" key="10">
    <source>
        <dbReference type="ARBA" id="ARBA00022989"/>
    </source>
</evidence>
<keyword evidence="5 12" id="KW-1003">Cell membrane</keyword>
<feature type="transmembrane region" description="Helical" evidence="12">
    <location>
        <begin position="571"/>
        <end position="593"/>
    </location>
</feature>
<evidence type="ECO:0000256" key="4">
    <source>
        <dbReference type="ARBA" id="ARBA00020585"/>
    </source>
</evidence>
<reference evidence="15" key="1">
    <citation type="submission" date="2012-02" db="EMBL/GenBank/DDBJ databases">
        <title>The complete genome of Frateuria aurantia DSM 6220.</title>
        <authorList>
            <consortium name="US DOE Joint Genome Institute (JGI-PGF)"/>
            <person name="Lucas S."/>
            <person name="Copeland A."/>
            <person name="Lapidus A."/>
            <person name="Glavina del Rio T."/>
            <person name="Dalin E."/>
            <person name="Tice H."/>
            <person name="Bruce D."/>
            <person name="Goodwin L."/>
            <person name="Pitluck S."/>
            <person name="Peters L."/>
            <person name="Ovchinnikova G."/>
            <person name="Teshima H."/>
            <person name="Kyrpides N."/>
            <person name="Mavromatis K."/>
            <person name="Ivanova N."/>
            <person name="Brettin T."/>
            <person name="Detter J.C."/>
            <person name="Han C."/>
            <person name="Larimer F."/>
            <person name="Land M."/>
            <person name="Hauser L."/>
            <person name="Markowitz V."/>
            <person name="Cheng J.-F."/>
            <person name="Hugenholtz P."/>
            <person name="Woyke T."/>
            <person name="Wu D."/>
            <person name="Brambilla E."/>
            <person name="Klenk H.-P."/>
            <person name="Eisen J.A."/>
        </authorList>
    </citation>
    <scope>NUCLEOTIDE SEQUENCE</scope>
    <source>
        <strain evidence="15">DSM 6220</strain>
    </source>
</reference>
<feature type="transmembrane region" description="Helical" evidence="12">
    <location>
        <begin position="193"/>
        <end position="218"/>
    </location>
</feature>
<evidence type="ECO:0000256" key="5">
    <source>
        <dbReference type="ARBA" id="ARBA00022475"/>
    </source>
</evidence>
<evidence type="ECO:0000256" key="9">
    <source>
        <dbReference type="ARBA" id="ARBA00022692"/>
    </source>
</evidence>
<dbReference type="Pfam" id="PF00535">
    <property type="entry name" value="Glycos_transf_2"/>
    <property type="match status" value="1"/>
</dbReference>
<evidence type="ECO:0000256" key="1">
    <source>
        <dbReference type="ARBA" id="ARBA00004429"/>
    </source>
</evidence>
<dbReference type="GO" id="GO:0016758">
    <property type="term" value="F:hexosyltransferase activity"/>
    <property type="evidence" value="ECO:0007669"/>
    <property type="project" value="UniProtKB-UniRule"/>
</dbReference>
<dbReference type="UniPathway" id="UPA00637"/>
<feature type="transmembrane region" description="Helical" evidence="12">
    <location>
        <begin position="682"/>
        <end position="704"/>
    </location>
</feature>
<accession>H8L288</accession>
<evidence type="ECO:0000313" key="15">
    <source>
        <dbReference type="EMBL" id="AFC87597.1"/>
    </source>
</evidence>
<evidence type="ECO:0000256" key="7">
    <source>
        <dbReference type="ARBA" id="ARBA00022676"/>
    </source>
</evidence>
<dbReference type="CDD" id="cd04191">
    <property type="entry name" value="Glucan_BSP_MdoH"/>
    <property type="match status" value="1"/>
</dbReference>
<dbReference type="HAMAP" id="MF_01072">
    <property type="entry name" value="MdoH_OpgH"/>
    <property type="match status" value="1"/>
</dbReference>
<dbReference type="RefSeq" id="WP_014404599.1">
    <property type="nucleotide sequence ID" value="NC_017033.1"/>
</dbReference>
<dbReference type="EC" id="2.4.1.-" evidence="12"/>